<keyword evidence="1" id="KW-0472">Membrane</keyword>
<name>Q648L8_UNCAG</name>
<dbReference type="EMBL" id="AY714868">
    <property type="protein sequence ID" value="AAU84159.1"/>
    <property type="molecule type" value="Genomic_DNA"/>
</dbReference>
<reference evidence="2" key="2">
    <citation type="submission" date="2004-08" db="EMBL/GenBank/DDBJ databases">
        <authorList>
            <person name="Putnam N."/>
            <person name="Detter J.C."/>
            <person name="Richardson P.M."/>
            <person name="Rokhsar D."/>
        </authorList>
    </citation>
    <scope>NUCLEOTIDE SEQUENCE</scope>
</reference>
<feature type="transmembrane region" description="Helical" evidence="1">
    <location>
        <begin position="140"/>
        <end position="160"/>
    </location>
</feature>
<accession>Q648L8</accession>
<feature type="transmembrane region" description="Helical" evidence="1">
    <location>
        <begin position="68"/>
        <end position="89"/>
    </location>
</feature>
<evidence type="ECO:0000313" key="2">
    <source>
        <dbReference type="EMBL" id="AAU84159.1"/>
    </source>
</evidence>
<feature type="transmembrane region" description="Helical" evidence="1">
    <location>
        <begin position="35"/>
        <end position="56"/>
    </location>
</feature>
<gene>
    <name evidence="2" type="ORF">GZ37D1_6</name>
</gene>
<organism evidence="2">
    <name type="scientific">Uncultured archaeon GZfos26G2</name>
    <dbReference type="NCBI Taxonomy" id="3386331"/>
    <lineage>
        <taxon>Archaea</taxon>
        <taxon>Methanobacteriati</taxon>
        <taxon>Methanobacteriota</taxon>
        <taxon>Stenosarchaea group</taxon>
        <taxon>Methanomicrobia</taxon>
        <taxon>Candidatus Methanophagales</taxon>
        <taxon>Candidatus Methanophagaceae</taxon>
        <taxon>Candidatus Methanophaga</taxon>
    </lineage>
</organism>
<evidence type="ECO:0000256" key="1">
    <source>
        <dbReference type="SAM" id="Phobius"/>
    </source>
</evidence>
<proteinExistence type="predicted"/>
<reference evidence="2" key="1">
    <citation type="journal article" date="2004" name="Science">
        <title>Reverse methanogenesis: testing the hypothesis with environmental genomics.</title>
        <authorList>
            <person name="Hallam S.J."/>
            <person name="Putnam N."/>
            <person name="Preston C.M."/>
            <person name="Detter J.C."/>
            <person name="Rokhsar D."/>
            <person name="Richardson P.M."/>
            <person name="DeLong E.F."/>
        </authorList>
    </citation>
    <scope>NUCLEOTIDE SEQUENCE</scope>
</reference>
<dbReference type="AlphaFoldDB" id="Q648L8"/>
<keyword evidence="1" id="KW-0812">Transmembrane</keyword>
<protein>
    <submittedName>
        <fullName evidence="2">Uncharacterized protein</fullName>
    </submittedName>
</protein>
<keyword evidence="1" id="KW-1133">Transmembrane helix</keyword>
<sequence>MQEEDRNRYNVLIDRGAEVFERERNNISNLSDRNMTFIGIILATLSIILTLVLFLRQVGLQFSNMERILLFLFCLFSVISLVITTSLSIPTEYKDLKIFEQKRFDELLRMNEQTLLSDFLSHLKESYEYNVNKYNKRTRWFTVALYLFIAANIAFITFVVKNLIWG</sequence>